<reference evidence="2" key="2">
    <citation type="submission" date="2025-08" db="UniProtKB">
        <authorList>
            <consortium name="Ensembl"/>
        </authorList>
    </citation>
    <scope>IDENTIFICATION</scope>
</reference>
<evidence type="ECO:0000313" key="2">
    <source>
        <dbReference type="Ensembl" id="ENSMODP00000052306.1"/>
    </source>
</evidence>
<name>A0A5F8GYX1_MONDO</name>
<feature type="region of interest" description="Disordered" evidence="1">
    <location>
        <begin position="34"/>
        <end position="66"/>
    </location>
</feature>
<feature type="region of interest" description="Disordered" evidence="1">
    <location>
        <begin position="131"/>
        <end position="169"/>
    </location>
</feature>
<dbReference type="InParanoid" id="A0A5F8GYX1"/>
<dbReference type="Ensembl" id="ENSMODT00000059412.1">
    <property type="protein sequence ID" value="ENSMODP00000052306.1"/>
    <property type="gene ID" value="ENSMODG00000040052.1"/>
</dbReference>
<dbReference type="Bgee" id="ENSMODG00000040052">
    <property type="expression patterns" value="Expressed in lung and 19 other cell types or tissues"/>
</dbReference>
<reference evidence="2" key="3">
    <citation type="submission" date="2025-09" db="UniProtKB">
        <authorList>
            <consortium name="Ensembl"/>
        </authorList>
    </citation>
    <scope>IDENTIFICATION</scope>
</reference>
<evidence type="ECO:0000313" key="3">
    <source>
        <dbReference type="Proteomes" id="UP000002280"/>
    </source>
</evidence>
<dbReference type="Gene3D" id="3.90.930.40">
    <property type="match status" value="1"/>
</dbReference>
<evidence type="ECO:0000256" key="1">
    <source>
        <dbReference type="SAM" id="MobiDB-lite"/>
    </source>
</evidence>
<dbReference type="AlphaFoldDB" id="A0A5F8GYX1"/>
<reference evidence="2 3" key="1">
    <citation type="journal article" date="2007" name="Nature">
        <title>Genome of the marsupial Monodelphis domestica reveals innovation in non-coding sequences.</title>
        <authorList>
            <person name="Mikkelsen T.S."/>
            <person name="Wakefield M.J."/>
            <person name="Aken B."/>
            <person name="Amemiya C.T."/>
            <person name="Chang J.L."/>
            <person name="Duke S."/>
            <person name="Garber M."/>
            <person name="Gentles A.J."/>
            <person name="Goodstadt L."/>
            <person name="Heger A."/>
            <person name="Jurka J."/>
            <person name="Kamal M."/>
            <person name="Mauceli E."/>
            <person name="Searle S.M."/>
            <person name="Sharpe T."/>
            <person name="Baker M.L."/>
            <person name="Batzer M.A."/>
            <person name="Benos P.V."/>
            <person name="Belov K."/>
            <person name="Clamp M."/>
            <person name="Cook A."/>
            <person name="Cuff J."/>
            <person name="Das R."/>
            <person name="Davidow L."/>
            <person name="Deakin J.E."/>
            <person name="Fazzari M.J."/>
            <person name="Glass J.L."/>
            <person name="Grabherr M."/>
            <person name="Greally J.M."/>
            <person name="Gu W."/>
            <person name="Hore T.A."/>
            <person name="Huttley G.A."/>
            <person name="Kleber M."/>
            <person name="Jirtle R.L."/>
            <person name="Koina E."/>
            <person name="Lee J.T."/>
            <person name="Mahony S."/>
            <person name="Marra M.A."/>
            <person name="Miller R.D."/>
            <person name="Nicholls R.D."/>
            <person name="Oda M."/>
            <person name="Papenfuss A.T."/>
            <person name="Parra Z.E."/>
            <person name="Pollock D.D."/>
            <person name="Ray D.A."/>
            <person name="Schein J.E."/>
            <person name="Speed T.P."/>
            <person name="Thompson K."/>
            <person name="VandeBerg J.L."/>
            <person name="Wade C.M."/>
            <person name="Walker J.A."/>
            <person name="Waters P.D."/>
            <person name="Webber C."/>
            <person name="Weidman J.R."/>
            <person name="Xie X."/>
            <person name="Zody M.C."/>
            <person name="Baldwin J."/>
            <person name="Abdouelleil A."/>
            <person name="Abdulkadir J."/>
            <person name="Abebe A."/>
            <person name="Abera B."/>
            <person name="Abreu J."/>
            <person name="Acer S.C."/>
            <person name="Aftuck L."/>
            <person name="Alexander A."/>
            <person name="An P."/>
            <person name="Anderson E."/>
            <person name="Anderson S."/>
            <person name="Arachi H."/>
            <person name="Azer M."/>
            <person name="Bachantsang P."/>
            <person name="Barry A."/>
            <person name="Bayul T."/>
            <person name="Berlin A."/>
            <person name="Bessette D."/>
            <person name="Bloom T."/>
            <person name="Bloom T."/>
            <person name="Boguslavskiy L."/>
            <person name="Bonnet C."/>
            <person name="Boukhgalter B."/>
            <person name="Bourzgui I."/>
            <person name="Brown A."/>
            <person name="Cahill P."/>
            <person name="Channer S."/>
            <person name="Cheshatsang Y."/>
            <person name="Chuda L."/>
            <person name="Citroen M."/>
            <person name="Collymore A."/>
            <person name="Cooke P."/>
            <person name="Costello M."/>
            <person name="D'Aco K."/>
            <person name="Daza R."/>
            <person name="De Haan G."/>
            <person name="DeGray S."/>
            <person name="DeMaso C."/>
            <person name="Dhargay N."/>
            <person name="Dooley K."/>
            <person name="Dooley E."/>
            <person name="Doricent M."/>
            <person name="Dorje P."/>
            <person name="Dorjee K."/>
            <person name="Dupes A."/>
            <person name="Elong R."/>
            <person name="Falk J."/>
            <person name="Farina A."/>
            <person name="Faro S."/>
            <person name="Ferguson D."/>
            <person name="Fisher S."/>
            <person name="Foley C.D."/>
            <person name="Franke A."/>
            <person name="Friedrich D."/>
            <person name="Gadbois L."/>
            <person name="Gearin G."/>
            <person name="Gearin C.R."/>
            <person name="Giannoukos G."/>
            <person name="Goode T."/>
            <person name="Graham J."/>
            <person name="Grandbois E."/>
            <person name="Grewal S."/>
            <person name="Gyaltsen K."/>
            <person name="Hafez N."/>
            <person name="Hagos B."/>
            <person name="Hall J."/>
            <person name="Henson C."/>
            <person name="Hollinger A."/>
            <person name="Honan T."/>
            <person name="Huard M.D."/>
            <person name="Hughes L."/>
            <person name="Hurhula B."/>
            <person name="Husby M.E."/>
            <person name="Kamat A."/>
            <person name="Kanga B."/>
            <person name="Kashin S."/>
            <person name="Khazanovich D."/>
            <person name="Kisner P."/>
            <person name="Lance K."/>
            <person name="Lara M."/>
            <person name="Lee W."/>
            <person name="Lennon N."/>
            <person name="Letendre F."/>
            <person name="LeVine R."/>
            <person name="Lipovsky A."/>
            <person name="Liu X."/>
            <person name="Liu J."/>
            <person name="Liu S."/>
            <person name="Lokyitsang T."/>
            <person name="Lokyitsang Y."/>
            <person name="Lubonja R."/>
            <person name="Lui A."/>
            <person name="MacDonald P."/>
            <person name="Magnisalis V."/>
            <person name="Maru K."/>
            <person name="Matthews C."/>
            <person name="McCusker W."/>
            <person name="McDonough S."/>
            <person name="Mehta T."/>
            <person name="Meldrim J."/>
            <person name="Meneus L."/>
            <person name="Mihai O."/>
            <person name="Mihalev A."/>
            <person name="Mihova T."/>
            <person name="Mittelman R."/>
            <person name="Mlenga V."/>
            <person name="Montmayeur A."/>
            <person name="Mulrain L."/>
            <person name="Navidi A."/>
            <person name="Naylor J."/>
            <person name="Negash T."/>
            <person name="Nguyen T."/>
            <person name="Nguyen N."/>
            <person name="Nicol R."/>
            <person name="Norbu C."/>
            <person name="Norbu N."/>
            <person name="Novod N."/>
            <person name="O'Neill B."/>
            <person name="Osman S."/>
            <person name="Markiewicz E."/>
            <person name="Oyono O.L."/>
            <person name="Patti C."/>
            <person name="Phunkhang P."/>
            <person name="Pierre F."/>
            <person name="Priest M."/>
            <person name="Raghuraman S."/>
            <person name="Rege F."/>
            <person name="Reyes R."/>
            <person name="Rise C."/>
            <person name="Rogov P."/>
            <person name="Ross K."/>
            <person name="Ryan E."/>
            <person name="Settipalli S."/>
            <person name="Shea T."/>
            <person name="Sherpa N."/>
            <person name="Shi L."/>
            <person name="Shih D."/>
            <person name="Sparrow T."/>
            <person name="Spaulding J."/>
            <person name="Stalker J."/>
            <person name="Stange-Thomann N."/>
            <person name="Stavropoulos S."/>
            <person name="Stone C."/>
            <person name="Strader C."/>
            <person name="Tesfaye S."/>
            <person name="Thomson T."/>
            <person name="Thoulutsang Y."/>
            <person name="Thoulutsang D."/>
            <person name="Topham K."/>
            <person name="Topping I."/>
            <person name="Tsamla T."/>
            <person name="Vassiliev H."/>
            <person name="Vo A."/>
            <person name="Wangchuk T."/>
            <person name="Wangdi T."/>
            <person name="Weiand M."/>
            <person name="Wilkinson J."/>
            <person name="Wilson A."/>
            <person name="Yadav S."/>
            <person name="Young G."/>
            <person name="Yu Q."/>
            <person name="Zembek L."/>
            <person name="Zhong D."/>
            <person name="Zimmer A."/>
            <person name="Zwirko Z."/>
            <person name="Jaffe D.B."/>
            <person name="Alvarez P."/>
            <person name="Brockman W."/>
            <person name="Butler J."/>
            <person name="Chin C."/>
            <person name="Gnerre S."/>
            <person name="MacCallum I."/>
            <person name="Graves J.A."/>
            <person name="Ponting C.P."/>
            <person name="Breen M."/>
            <person name="Samollow P.B."/>
            <person name="Lander E.S."/>
            <person name="Lindblad-Toh K."/>
        </authorList>
    </citation>
    <scope>NUCLEOTIDE SEQUENCE [LARGE SCALE GENOMIC DNA]</scope>
</reference>
<sequence>MGLILRVPLVLPLPSSPPAALRLSPFCPQFPLSSDMHGGPSQGSGCPARHWGPRRDGGSGTSKGPWDWVAAGGAPGRESLWGSGDPAGDLGGEAVVLVPQPCLAQDHTAGEWPRSASSLRAPGLGPPLWTLVPPAPRNEHQGSSSALPERLNRGPRASSPRRAGQPSHPWAFLGARLPCRAEAWPDGEGRGRAGRARGRAGARLCPRGWSLAEPPPSSLLKAHAREHMVYLYHCLRNQRGTHMMLGRDAPTAQAPGLRFPLSHLDALKQLLSSEVISVKELKLNTDAEKENLALALWTECLVEVL</sequence>
<accession>A0A5F8GYX1</accession>
<proteinExistence type="predicted"/>
<organism evidence="2 3">
    <name type="scientific">Monodelphis domestica</name>
    <name type="common">Gray short-tailed opossum</name>
    <dbReference type="NCBI Taxonomy" id="13616"/>
    <lineage>
        <taxon>Eukaryota</taxon>
        <taxon>Metazoa</taxon>
        <taxon>Chordata</taxon>
        <taxon>Craniata</taxon>
        <taxon>Vertebrata</taxon>
        <taxon>Euteleostomi</taxon>
        <taxon>Mammalia</taxon>
        <taxon>Metatheria</taxon>
        <taxon>Didelphimorphia</taxon>
        <taxon>Didelphidae</taxon>
        <taxon>Monodelphis</taxon>
    </lineage>
</organism>
<dbReference type="STRING" id="13616.ENSMODP00000052306"/>
<protein>
    <submittedName>
        <fullName evidence="2">Uncharacterized protein</fullName>
    </submittedName>
</protein>
<keyword evidence="3" id="KW-1185">Reference proteome</keyword>
<dbReference type="Proteomes" id="UP000002280">
    <property type="component" value="Chromosome 7"/>
</dbReference>